<feature type="compositionally biased region" description="Basic and acidic residues" evidence="1">
    <location>
        <begin position="62"/>
        <end position="78"/>
    </location>
</feature>
<organism evidence="2 3">
    <name type="scientific">Eumeta variegata</name>
    <name type="common">Bagworm moth</name>
    <name type="synonym">Eumeta japonica</name>
    <dbReference type="NCBI Taxonomy" id="151549"/>
    <lineage>
        <taxon>Eukaryota</taxon>
        <taxon>Metazoa</taxon>
        <taxon>Ecdysozoa</taxon>
        <taxon>Arthropoda</taxon>
        <taxon>Hexapoda</taxon>
        <taxon>Insecta</taxon>
        <taxon>Pterygota</taxon>
        <taxon>Neoptera</taxon>
        <taxon>Endopterygota</taxon>
        <taxon>Lepidoptera</taxon>
        <taxon>Glossata</taxon>
        <taxon>Ditrysia</taxon>
        <taxon>Tineoidea</taxon>
        <taxon>Psychidae</taxon>
        <taxon>Oiketicinae</taxon>
        <taxon>Eumeta</taxon>
    </lineage>
</organism>
<proteinExistence type="predicted"/>
<protein>
    <submittedName>
        <fullName evidence="2">Uncharacterized protein</fullName>
    </submittedName>
</protein>
<evidence type="ECO:0000313" key="3">
    <source>
        <dbReference type="Proteomes" id="UP000299102"/>
    </source>
</evidence>
<keyword evidence="3" id="KW-1185">Reference proteome</keyword>
<name>A0A4C1T1F8_EUMVA</name>
<feature type="compositionally biased region" description="Low complexity" evidence="1">
    <location>
        <begin position="83"/>
        <end position="93"/>
    </location>
</feature>
<feature type="compositionally biased region" description="Basic and acidic residues" evidence="1">
    <location>
        <begin position="24"/>
        <end position="33"/>
    </location>
</feature>
<comment type="caution">
    <text evidence="2">The sequence shown here is derived from an EMBL/GenBank/DDBJ whole genome shotgun (WGS) entry which is preliminary data.</text>
</comment>
<gene>
    <name evidence="2" type="ORF">EVAR_4758_1</name>
</gene>
<accession>A0A4C1T1F8</accession>
<dbReference type="AlphaFoldDB" id="A0A4C1T1F8"/>
<sequence>MDNIGGYAGFIQAGVAAAPASSARDSRPPRPRDSAPPLRMKTLGKKRKTSAEGAHTCSVFDWPDRSAGKRRNLSHERWLTYVRGARGPRAPARPARRNRTGRDSRARAEDSTSNSATDAEGRLLNGTTLQSFS</sequence>
<dbReference type="EMBL" id="BGZK01000026">
    <property type="protein sequence ID" value="GBP07380.1"/>
    <property type="molecule type" value="Genomic_DNA"/>
</dbReference>
<feature type="compositionally biased region" description="Basic and acidic residues" evidence="1">
    <location>
        <begin position="100"/>
        <end position="110"/>
    </location>
</feature>
<evidence type="ECO:0000256" key="1">
    <source>
        <dbReference type="SAM" id="MobiDB-lite"/>
    </source>
</evidence>
<feature type="region of interest" description="Disordered" evidence="1">
    <location>
        <begin position="16"/>
        <end position="133"/>
    </location>
</feature>
<dbReference type="Proteomes" id="UP000299102">
    <property type="component" value="Unassembled WGS sequence"/>
</dbReference>
<reference evidence="2 3" key="1">
    <citation type="journal article" date="2019" name="Commun. Biol.">
        <title>The bagworm genome reveals a unique fibroin gene that provides high tensile strength.</title>
        <authorList>
            <person name="Kono N."/>
            <person name="Nakamura H."/>
            <person name="Ohtoshi R."/>
            <person name="Tomita M."/>
            <person name="Numata K."/>
            <person name="Arakawa K."/>
        </authorList>
    </citation>
    <scope>NUCLEOTIDE SEQUENCE [LARGE SCALE GENOMIC DNA]</scope>
</reference>
<evidence type="ECO:0000313" key="2">
    <source>
        <dbReference type="EMBL" id="GBP07380.1"/>
    </source>
</evidence>